<gene>
    <name evidence="2" type="ORF">JWS04_35520</name>
</gene>
<dbReference type="RefSeq" id="WP_209296653.1">
    <property type="nucleotide sequence ID" value="NZ_JAGIKT010000124.1"/>
</dbReference>
<evidence type="ECO:0000313" key="3">
    <source>
        <dbReference type="Proteomes" id="UP000669317"/>
    </source>
</evidence>
<feature type="compositionally biased region" description="Basic and acidic residues" evidence="1">
    <location>
        <begin position="27"/>
        <end position="60"/>
    </location>
</feature>
<evidence type="ECO:0000313" key="2">
    <source>
        <dbReference type="EMBL" id="MBP0116276.1"/>
    </source>
</evidence>
<proteinExistence type="predicted"/>
<name>A0ABS4A778_9BRAD</name>
<protein>
    <submittedName>
        <fullName evidence="2">Uncharacterized protein</fullName>
    </submittedName>
</protein>
<accession>A0ABS4A778</accession>
<reference evidence="2 3" key="1">
    <citation type="submission" date="2021-03" db="EMBL/GenBank/DDBJ databases">
        <title>Genome Sequence of Bradyrhizobium vignae strain ISRA400.</title>
        <authorList>
            <person name="Tisa L.S."/>
            <person name="Svistoonoff S."/>
            <person name="Hocher V."/>
            <person name="Fall S."/>
            <person name="Zaiya A."/>
            <person name="Naing D."/>
            <person name="Niang N."/>
            <person name="Diouf A."/>
            <person name="Dasylva M.C."/>
            <person name="Toure O."/>
            <person name="Gueye M."/>
            <person name="Gully D."/>
            <person name="Tisseyre P."/>
            <person name="Simpson S."/>
            <person name="Morris K."/>
            <person name="Thomas W.K."/>
        </authorList>
    </citation>
    <scope>NUCLEOTIDE SEQUENCE [LARGE SCALE GENOMIC DNA]</scope>
    <source>
        <strain evidence="2 3">ISRA400</strain>
    </source>
</reference>
<comment type="caution">
    <text evidence="2">The sequence shown here is derived from an EMBL/GenBank/DDBJ whole genome shotgun (WGS) entry which is preliminary data.</text>
</comment>
<sequence>MTKVPRIEDYSSELREEMAKADGLATRAKEAEQRALTMRDRLQAGPSKEERAADAERAAKGEPLPDLNNQFNVALREFRALEDALKAQQAKVETVRRGAGGKMCDEVVRPLYKEAEKRLASVLSELYSIHSEIFWLKRGLLNQGLGTYGVFGLEPEFLGVPSGTSDFEQFLRR</sequence>
<keyword evidence="3" id="KW-1185">Reference proteome</keyword>
<dbReference type="Proteomes" id="UP000669317">
    <property type="component" value="Unassembled WGS sequence"/>
</dbReference>
<evidence type="ECO:0000256" key="1">
    <source>
        <dbReference type="SAM" id="MobiDB-lite"/>
    </source>
</evidence>
<organism evidence="2 3">
    <name type="scientific">Bradyrhizobium vignae</name>
    <dbReference type="NCBI Taxonomy" id="1549949"/>
    <lineage>
        <taxon>Bacteria</taxon>
        <taxon>Pseudomonadati</taxon>
        <taxon>Pseudomonadota</taxon>
        <taxon>Alphaproteobacteria</taxon>
        <taxon>Hyphomicrobiales</taxon>
        <taxon>Nitrobacteraceae</taxon>
        <taxon>Bradyrhizobium</taxon>
    </lineage>
</organism>
<feature type="region of interest" description="Disordered" evidence="1">
    <location>
        <begin position="18"/>
        <end position="65"/>
    </location>
</feature>
<dbReference type="EMBL" id="JAGIKT010000124">
    <property type="protein sequence ID" value="MBP0116276.1"/>
    <property type="molecule type" value="Genomic_DNA"/>
</dbReference>